<dbReference type="SUPFAM" id="SSF51735">
    <property type="entry name" value="NAD(P)-binding Rossmann-fold domains"/>
    <property type="match status" value="1"/>
</dbReference>
<dbReference type="EMBL" id="JAQQLI010000039">
    <property type="protein sequence ID" value="MDC7788198.1"/>
    <property type="molecule type" value="Genomic_DNA"/>
</dbReference>
<dbReference type="PANTHER" id="PTHR42760">
    <property type="entry name" value="SHORT-CHAIN DEHYDROGENASES/REDUCTASES FAMILY MEMBER"/>
    <property type="match status" value="1"/>
</dbReference>
<name>A0ABT5JFD1_RHOTP</name>
<sequence length="262" mass="26838">MRTAMELAGFDERVAIVTGATGGIGRAVMKSLHDAGAVVAALDRDAAACAALAREIGAGAHGYGLDLRRADDIDPVVDRVERDLGPIACLVNVAGVLVAAPALETDAAAWDAMFDVNARGAFLVSRAVARRMLPRRQGGIVTVASNAAGVPRHGMAAYAASKAAAVMITRSLGLELGRHGIRCNVVAPGSTRTAMLSALWRDPSDEAQVIAGSLETFKPGIPLGRIGEPQDVANAVLFLLSDQAAHVTMAVVAVDGGAAQTT</sequence>
<comment type="caution">
    <text evidence="3">The sequence shown here is derived from an EMBL/GenBank/DDBJ whole genome shotgun (WGS) entry which is preliminary data.</text>
</comment>
<dbReference type="PROSITE" id="PS00061">
    <property type="entry name" value="ADH_SHORT"/>
    <property type="match status" value="1"/>
</dbReference>
<evidence type="ECO:0000313" key="3">
    <source>
        <dbReference type="EMBL" id="MDC7788198.1"/>
    </source>
</evidence>
<dbReference type="InterPro" id="IPR003560">
    <property type="entry name" value="DHB_DH"/>
</dbReference>
<evidence type="ECO:0000256" key="2">
    <source>
        <dbReference type="ARBA" id="ARBA00023002"/>
    </source>
</evidence>
<gene>
    <name evidence="3" type="ORF">PQJ73_21115</name>
</gene>
<protein>
    <submittedName>
        <fullName evidence="3">SDR family oxidoreductase</fullName>
    </submittedName>
</protein>
<evidence type="ECO:0000313" key="4">
    <source>
        <dbReference type="Proteomes" id="UP001165652"/>
    </source>
</evidence>
<keyword evidence="2" id="KW-0560">Oxidoreductase</keyword>
<dbReference type="InterPro" id="IPR036291">
    <property type="entry name" value="NAD(P)-bd_dom_sf"/>
</dbReference>
<dbReference type="InterPro" id="IPR020904">
    <property type="entry name" value="Sc_DH/Rdtase_CS"/>
</dbReference>
<comment type="similarity">
    <text evidence="1">Belongs to the short-chain dehydrogenases/reductases (SDR) family.</text>
</comment>
<dbReference type="RefSeq" id="WP_272779036.1">
    <property type="nucleotide sequence ID" value="NZ_JAQQLI010000039.1"/>
</dbReference>
<dbReference type="Pfam" id="PF13561">
    <property type="entry name" value="adh_short_C2"/>
    <property type="match status" value="1"/>
</dbReference>
<dbReference type="InterPro" id="IPR002347">
    <property type="entry name" value="SDR_fam"/>
</dbReference>
<proteinExistence type="inferred from homology"/>
<accession>A0ABT5JFD1</accession>
<organism evidence="3 4">
    <name type="scientific">Rhodoplanes tepidamans</name>
    <name type="common">Rhodoplanes cryptolactis</name>
    <dbReference type="NCBI Taxonomy" id="200616"/>
    <lineage>
        <taxon>Bacteria</taxon>
        <taxon>Pseudomonadati</taxon>
        <taxon>Pseudomonadota</taxon>
        <taxon>Alphaproteobacteria</taxon>
        <taxon>Hyphomicrobiales</taxon>
        <taxon>Nitrobacteraceae</taxon>
        <taxon>Rhodoplanes</taxon>
    </lineage>
</organism>
<reference evidence="3" key="1">
    <citation type="journal article" date="2023" name="Microbiol Resour">
        <title>Genome Sequences of Rhodoplanes serenus and Two Thermotolerant Strains, Rhodoplanes tepidamans and 'Rhodoplanes cryptolactis,' Further Refine the Genus.</title>
        <authorList>
            <person name="Rayyan A.A."/>
            <person name="Kyndt J.A."/>
        </authorList>
    </citation>
    <scope>NUCLEOTIDE SEQUENCE</scope>
    <source>
        <strain evidence="3">DSM 9987</strain>
    </source>
</reference>
<evidence type="ECO:0000256" key="1">
    <source>
        <dbReference type="ARBA" id="ARBA00006484"/>
    </source>
</evidence>
<dbReference type="PANTHER" id="PTHR42760:SF115">
    <property type="entry name" value="3-OXOACYL-[ACYL-CARRIER-PROTEIN] REDUCTASE FABG"/>
    <property type="match status" value="1"/>
</dbReference>
<dbReference type="Gene3D" id="3.40.50.720">
    <property type="entry name" value="NAD(P)-binding Rossmann-like Domain"/>
    <property type="match status" value="1"/>
</dbReference>
<dbReference type="Proteomes" id="UP001165652">
    <property type="component" value="Unassembled WGS sequence"/>
</dbReference>
<dbReference type="PRINTS" id="PR01397">
    <property type="entry name" value="DHBDHDRGNASE"/>
</dbReference>
<reference evidence="3" key="2">
    <citation type="submission" date="2023-02" db="EMBL/GenBank/DDBJ databases">
        <authorList>
            <person name="Rayyan A."/>
            <person name="Meyer T."/>
            <person name="Kyndt J.A."/>
        </authorList>
    </citation>
    <scope>NUCLEOTIDE SEQUENCE</scope>
    <source>
        <strain evidence="3">DSM 9987</strain>
    </source>
</reference>
<dbReference type="PRINTS" id="PR00080">
    <property type="entry name" value="SDRFAMILY"/>
</dbReference>
<keyword evidence="4" id="KW-1185">Reference proteome</keyword>